<sequence length="642" mass="67530">MLLLPLSMLLLLTQSQSSLGEEMDVYSEKTLTDPCTLVVCAPPADSLRGHDGRDGREGPWGEKGDQGPAGAIGPQGPSGARGPPGLKGDRGTPGEKGAKGETSVPEVATLRQRMTNLEGVVQRLPNTVSQYGKACWSSLNLGSLDIRETRTLVLPLCSQGCSEALDMLLLPLSVLLLLTQPWRSLGAEMTIHSQKTLANGCTLVVCSPPENGLPGRDGKDGREGPRGEKGDPGTPGKPGPAGREGPSGRQGSTGPPGTPGPKGEPGPKGGVGAPGMQGSPGLKGERGAPGEIGAPGRAGAAGPAGAIGPQGPSGARGPPGLKGDRGSPGEKGAKGESGLAEVNALRQRVTILEGHLRRFQNAFSQYKKVVLFPDGQAVGEKIFKMAGVVKSYSDAQQLCTEAKGQLASPRSAAENEAVTQLARAHKENAYLSMNDISTEGRFTYPTGEILVYSNWASGEPNNSNDGQPEHCVEIYPEGKWNDIPCSILVLKTTTLVSSEVCDYETEGLQVCLVQLEERLFLPAWDLQAHQAPKENLDPKRCSSLMAGVSGRRSSRFQAAQQICTQAREQLPSPCSAAENEALTQLATAQNKAAFLSMTDTRNEGIYPTGELLVYSLWAPHEPNNRVTDKGPESCIEIYRDGS</sequence>
<name>A0ACB9U302_9CETA</name>
<gene>
    <name evidence="1" type="ORF">MJG53_019123</name>
</gene>
<dbReference type="Proteomes" id="UP001057279">
    <property type="component" value="Linkage Group LG26"/>
</dbReference>
<evidence type="ECO:0000313" key="2">
    <source>
        <dbReference type="Proteomes" id="UP001057279"/>
    </source>
</evidence>
<accession>A0ACB9U302</accession>
<keyword evidence="2" id="KW-1185">Reference proteome</keyword>
<organism evidence="1 2">
    <name type="scientific">Ovis ammon polii x Ovis aries</name>
    <dbReference type="NCBI Taxonomy" id="2918886"/>
    <lineage>
        <taxon>Eukaryota</taxon>
        <taxon>Metazoa</taxon>
        <taxon>Chordata</taxon>
        <taxon>Craniata</taxon>
        <taxon>Vertebrata</taxon>
        <taxon>Euteleostomi</taxon>
        <taxon>Mammalia</taxon>
        <taxon>Eutheria</taxon>
        <taxon>Laurasiatheria</taxon>
        <taxon>Artiodactyla</taxon>
        <taxon>Ruminantia</taxon>
        <taxon>Pecora</taxon>
        <taxon>Bovidae</taxon>
        <taxon>Caprinae</taxon>
        <taxon>Ovis</taxon>
    </lineage>
</organism>
<proteinExistence type="predicted"/>
<comment type="caution">
    <text evidence="1">The sequence shown here is derived from an EMBL/GenBank/DDBJ whole genome shotgun (WGS) entry which is preliminary data.</text>
</comment>
<dbReference type="EMBL" id="CM043051">
    <property type="protein sequence ID" value="KAI4555433.1"/>
    <property type="molecule type" value="Genomic_DNA"/>
</dbReference>
<protein>
    <submittedName>
        <fullName evidence="1">Uncharacterized protein</fullName>
    </submittedName>
</protein>
<reference evidence="1" key="1">
    <citation type="submission" date="2022-03" db="EMBL/GenBank/DDBJ databases">
        <title>Genomic analyses of argali, domestic sheep and their hybrids provide insights into chromosomal evolution, heterosis and genetic basis of agronomic traits.</title>
        <authorList>
            <person name="Li M."/>
        </authorList>
    </citation>
    <scope>NUCLEOTIDE SEQUENCE</scope>
    <source>
        <strain evidence="1">F1 hybrid</strain>
    </source>
</reference>
<evidence type="ECO:0000313" key="1">
    <source>
        <dbReference type="EMBL" id="KAI4555433.1"/>
    </source>
</evidence>